<protein>
    <submittedName>
        <fullName evidence="1">Uncharacterized protein</fullName>
    </submittedName>
</protein>
<dbReference type="Gramene" id="KZM81186">
    <property type="protein sequence ID" value="KZM81186"/>
    <property type="gene ID" value="DCAR_031247"/>
</dbReference>
<gene>
    <name evidence="1" type="ORF">DCAR_0519966</name>
</gene>
<reference evidence="1" key="2">
    <citation type="submission" date="2022-03" db="EMBL/GenBank/DDBJ databases">
        <title>Draft title - Genomic analysis of global carrot germplasm unveils the trajectory of domestication and the origin of high carotenoid orange carrot.</title>
        <authorList>
            <person name="Iorizzo M."/>
            <person name="Ellison S."/>
            <person name="Senalik D."/>
            <person name="Macko-Podgorni A."/>
            <person name="Grzebelus D."/>
            <person name="Bostan H."/>
            <person name="Rolling W."/>
            <person name="Curaba J."/>
            <person name="Simon P."/>
        </authorList>
    </citation>
    <scope>NUCLEOTIDE SEQUENCE</scope>
    <source>
        <tissue evidence="1">Leaf</tissue>
    </source>
</reference>
<proteinExistence type="predicted"/>
<name>A0A175YC43_DAUCS</name>
<dbReference type="Proteomes" id="UP000077755">
    <property type="component" value="Chromosome 5"/>
</dbReference>
<organism evidence="1 2">
    <name type="scientific">Daucus carota subsp. sativus</name>
    <name type="common">Carrot</name>
    <dbReference type="NCBI Taxonomy" id="79200"/>
    <lineage>
        <taxon>Eukaryota</taxon>
        <taxon>Viridiplantae</taxon>
        <taxon>Streptophyta</taxon>
        <taxon>Embryophyta</taxon>
        <taxon>Tracheophyta</taxon>
        <taxon>Spermatophyta</taxon>
        <taxon>Magnoliopsida</taxon>
        <taxon>eudicotyledons</taxon>
        <taxon>Gunneridae</taxon>
        <taxon>Pentapetalae</taxon>
        <taxon>asterids</taxon>
        <taxon>campanulids</taxon>
        <taxon>Apiales</taxon>
        <taxon>Apiaceae</taxon>
        <taxon>Apioideae</taxon>
        <taxon>Scandiceae</taxon>
        <taxon>Daucinae</taxon>
        <taxon>Daucus</taxon>
        <taxon>Daucus sect. Daucus</taxon>
    </lineage>
</organism>
<dbReference type="EMBL" id="CP093347">
    <property type="protein sequence ID" value="WOH00598.1"/>
    <property type="molecule type" value="Genomic_DNA"/>
</dbReference>
<keyword evidence="2" id="KW-1185">Reference proteome</keyword>
<evidence type="ECO:0000313" key="1">
    <source>
        <dbReference type="EMBL" id="WOH00598.1"/>
    </source>
</evidence>
<reference evidence="1" key="1">
    <citation type="journal article" date="2016" name="Nat. Genet.">
        <title>A high-quality carrot genome assembly provides new insights into carotenoid accumulation and asterid genome evolution.</title>
        <authorList>
            <person name="Iorizzo M."/>
            <person name="Ellison S."/>
            <person name="Senalik D."/>
            <person name="Zeng P."/>
            <person name="Satapoomin P."/>
            <person name="Huang J."/>
            <person name="Bowman M."/>
            <person name="Iovene M."/>
            <person name="Sanseverino W."/>
            <person name="Cavagnaro P."/>
            <person name="Yildiz M."/>
            <person name="Macko-Podgorni A."/>
            <person name="Moranska E."/>
            <person name="Grzebelus E."/>
            <person name="Grzebelus D."/>
            <person name="Ashrafi H."/>
            <person name="Zheng Z."/>
            <person name="Cheng S."/>
            <person name="Spooner D."/>
            <person name="Van Deynze A."/>
            <person name="Simon P."/>
        </authorList>
    </citation>
    <scope>NUCLEOTIDE SEQUENCE</scope>
    <source>
        <tissue evidence="1">Leaf</tissue>
    </source>
</reference>
<accession>A0A175YC43</accession>
<evidence type="ECO:0000313" key="2">
    <source>
        <dbReference type="Proteomes" id="UP000077755"/>
    </source>
</evidence>
<sequence length="74" mass="8573">MLVRKLGCREVSWTEYNSGRKLLMCATSACSFFRWGEGEMDTRAKSTINGLLRRSKLKDDEHFAELIQVSRCVR</sequence>
<dbReference type="AlphaFoldDB" id="A0A175YC43"/>